<evidence type="ECO:0000259" key="2">
    <source>
        <dbReference type="Pfam" id="PF17919"/>
    </source>
</evidence>
<gene>
    <name evidence="3" type="ORF">Nepgr_033440</name>
</gene>
<dbReference type="InterPro" id="IPR043502">
    <property type="entry name" value="DNA/RNA_pol_sf"/>
</dbReference>
<keyword evidence="1" id="KW-0511">Multifunctional enzyme</keyword>
<dbReference type="PANTHER" id="PTHR37984">
    <property type="entry name" value="PROTEIN CBG26694"/>
    <property type="match status" value="1"/>
</dbReference>
<accession>A0AAD3TM19</accession>
<dbReference type="GO" id="GO:0003824">
    <property type="term" value="F:catalytic activity"/>
    <property type="evidence" value="ECO:0007669"/>
    <property type="project" value="UniProtKB-KW"/>
</dbReference>
<dbReference type="PANTHER" id="PTHR37984:SF5">
    <property type="entry name" value="PROTEIN NYNRIN-LIKE"/>
    <property type="match status" value="1"/>
</dbReference>
<evidence type="ECO:0000313" key="4">
    <source>
        <dbReference type="Proteomes" id="UP001279734"/>
    </source>
</evidence>
<dbReference type="InterPro" id="IPR050951">
    <property type="entry name" value="Retrovirus_Pol_polyprotein"/>
</dbReference>
<sequence>MLSLVNSFKLMRRRYEQLLSGKSLLPPSLKYTVFMDLPRSVIKNLSTGIIIPITNSLNEGDFRWANYATGSFNKLKRMLTKSLVLTLPDFSEVFTDECDTSHIVIGTVLSQHGWPVSFFSKNLNDCILYCHTSTSILEVLFNPQGTHFTLGP</sequence>
<reference evidence="3" key="1">
    <citation type="submission" date="2023-05" db="EMBL/GenBank/DDBJ databases">
        <title>Nepenthes gracilis genome sequencing.</title>
        <authorList>
            <person name="Fukushima K."/>
        </authorList>
    </citation>
    <scope>NUCLEOTIDE SEQUENCE</scope>
    <source>
        <strain evidence="3">SING2019-196</strain>
    </source>
</reference>
<evidence type="ECO:0000256" key="1">
    <source>
        <dbReference type="ARBA" id="ARBA00023268"/>
    </source>
</evidence>
<name>A0AAD3TM19_NEPGR</name>
<organism evidence="3 4">
    <name type="scientific">Nepenthes gracilis</name>
    <name type="common">Slender pitcher plant</name>
    <dbReference type="NCBI Taxonomy" id="150966"/>
    <lineage>
        <taxon>Eukaryota</taxon>
        <taxon>Viridiplantae</taxon>
        <taxon>Streptophyta</taxon>
        <taxon>Embryophyta</taxon>
        <taxon>Tracheophyta</taxon>
        <taxon>Spermatophyta</taxon>
        <taxon>Magnoliopsida</taxon>
        <taxon>eudicotyledons</taxon>
        <taxon>Gunneridae</taxon>
        <taxon>Pentapetalae</taxon>
        <taxon>Caryophyllales</taxon>
        <taxon>Nepenthaceae</taxon>
        <taxon>Nepenthes</taxon>
    </lineage>
</organism>
<dbReference type="Proteomes" id="UP001279734">
    <property type="component" value="Unassembled WGS sequence"/>
</dbReference>
<protein>
    <recommendedName>
        <fullName evidence="2">Reverse transcriptase/retrotransposon-derived protein RNase H-like domain-containing protein</fullName>
    </recommendedName>
</protein>
<dbReference type="InterPro" id="IPR043128">
    <property type="entry name" value="Rev_trsase/Diguanyl_cyclase"/>
</dbReference>
<dbReference type="InterPro" id="IPR041577">
    <property type="entry name" value="RT_RNaseH_2"/>
</dbReference>
<dbReference type="Gene3D" id="3.30.70.270">
    <property type="match status" value="1"/>
</dbReference>
<evidence type="ECO:0000313" key="3">
    <source>
        <dbReference type="EMBL" id="GMH31596.1"/>
    </source>
</evidence>
<dbReference type="Pfam" id="PF17919">
    <property type="entry name" value="RT_RNaseH_2"/>
    <property type="match status" value="1"/>
</dbReference>
<feature type="domain" description="Reverse transcriptase/retrotransposon-derived protein RNase H-like" evidence="2">
    <location>
        <begin position="64"/>
        <end position="126"/>
    </location>
</feature>
<proteinExistence type="predicted"/>
<comment type="caution">
    <text evidence="3">The sequence shown here is derived from an EMBL/GenBank/DDBJ whole genome shotgun (WGS) entry which is preliminary data.</text>
</comment>
<keyword evidence="4" id="KW-1185">Reference proteome</keyword>
<dbReference type="SUPFAM" id="SSF56672">
    <property type="entry name" value="DNA/RNA polymerases"/>
    <property type="match status" value="1"/>
</dbReference>
<dbReference type="EMBL" id="BSYO01000040">
    <property type="protein sequence ID" value="GMH31596.1"/>
    <property type="molecule type" value="Genomic_DNA"/>
</dbReference>
<dbReference type="AlphaFoldDB" id="A0AAD3TM19"/>